<proteinExistence type="inferred from homology"/>
<dbReference type="Pfam" id="PF17853">
    <property type="entry name" value="GGDEF_2"/>
    <property type="match status" value="1"/>
</dbReference>
<feature type="region of interest" description="Disordered" evidence="2">
    <location>
        <begin position="252"/>
        <end position="300"/>
    </location>
</feature>
<organism evidence="6 7">
    <name type="scientific">Patulibacter brassicae</name>
    <dbReference type="NCBI Taxonomy" id="1705717"/>
    <lineage>
        <taxon>Bacteria</taxon>
        <taxon>Bacillati</taxon>
        <taxon>Actinomycetota</taxon>
        <taxon>Thermoleophilia</taxon>
        <taxon>Solirubrobacterales</taxon>
        <taxon>Patulibacteraceae</taxon>
        <taxon>Patulibacter</taxon>
    </lineage>
</organism>
<evidence type="ECO:0000259" key="5">
    <source>
        <dbReference type="Pfam" id="PF17853"/>
    </source>
</evidence>
<reference evidence="6 7" key="1">
    <citation type="submission" date="2023-11" db="EMBL/GenBank/DDBJ databases">
        <authorList>
            <person name="Xu M."/>
            <person name="Jiang T."/>
        </authorList>
    </citation>
    <scope>NUCLEOTIDE SEQUENCE [LARGE SCALE GENOMIC DNA]</scope>
    <source>
        <strain evidence="6 7">SD</strain>
    </source>
</reference>
<dbReference type="InterPro" id="IPR041522">
    <property type="entry name" value="CdaR_GGDEF"/>
</dbReference>
<dbReference type="PANTHER" id="PTHR33744:SF1">
    <property type="entry name" value="DNA-BINDING TRANSCRIPTIONAL ACTIVATOR ADER"/>
    <property type="match status" value="1"/>
</dbReference>
<dbReference type="Pfam" id="PF13556">
    <property type="entry name" value="HTH_30"/>
    <property type="match status" value="1"/>
</dbReference>
<feature type="domain" description="CdaR GGDEF-like" evidence="5">
    <location>
        <begin position="184"/>
        <end position="326"/>
    </location>
</feature>
<evidence type="ECO:0000313" key="7">
    <source>
        <dbReference type="Proteomes" id="UP001277761"/>
    </source>
</evidence>
<dbReference type="Gene3D" id="1.10.10.2840">
    <property type="entry name" value="PucR C-terminal helix-turn-helix domain"/>
    <property type="match status" value="1"/>
</dbReference>
<keyword evidence="7" id="KW-1185">Reference proteome</keyword>
<comment type="caution">
    <text evidence="6">The sequence shown here is derived from an EMBL/GenBank/DDBJ whole genome shotgun (WGS) entry which is preliminary data.</text>
</comment>
<feature type="domain" description="RsbT co-antagonist protein RsbRD N-terminal" evidence="4">
    <location>
        <begin position="22"/>
        <end position="167"/>
    </location>
</feature>
<dbReference type="InterPro" id="IPR025751">
    <property type="entry name" value="RsbRD_N_dom"/>
</dbReference>
<evidence type="ECO:0000256" key="2">
    <source>
        <dbReference type="SAM" id="MobiDB-lite"/>
    </source>
</evidence>
<evidence type="ECO:0000313" key="6">
    <source>
        <dbReference type="EMBL" id="MDX8152327.1"/>
    </source>
</evidence>
<dbReference type="PANTHER" id="PTHR33744">
    <property type="entry name" value="CARBOHYDRATE DIACID REGULATOR"/>
    <property type="match status" value="1"/>
</dbReference>
<evidence type="ECO:0000259" key="4">
    <source>
        <dbReference type="Pfam" id="PF14361"/>
    </source>
</evidence>
<dbReference type="Pfam" id="PF14361">
    <property type="entry name" value="RsbRD_N"/>
    <property type="match status" value="1"/>
</dbReference>
<accession>A0ABU4VLU2</accession>
<protein>
    <submittedName>
        <fullName evidence="6">Helix-turn-helix domain-containing protein</fullName>
    </submittedName>
</protein>
<dbReference type="Proteomes" id="UP001277761">
    <property type="component" value="Unassembled WGS sequence"/>
</dbReference>
<evidence type="ECO:0000256" key="1">
    <source>
        <dbReference type="ARBA" id="ARBA00006754"/>
    </source>
</evidence>
<dbReference type="RefSeq" id="WP_319954481.1">
    <property type="nucleotide sequence ID" value="NZ_JAXAVX010000005.1"/>
</dbReference>
<evidence type="ECO:0000259" key="3">
    <source>
        <dbReference type="Pfam" id="PF13556"/>
    </source>
</evidence>
<comment type="similarity">
    <text evidence="1">Belongs to the CdaR family.</text>
</comment>
<dbReference type="InterPro" id="IPR025736">
    <property type="entry name" value="PucR_C-HTH_dom"/>
</dbReference>
<gene>
    <name evidence="6" type="ORF">SK069_12020</name>
</gene>
<dbReference type="EMBL" id="JAXAVX010000005">
    <property type="protein sequence ID" value="MDX8152327.1"/>
    <property type="molecule type" value="Genomic_DNA"/>
</dbReference>
<sequence length="447" mass="47241">MGAGTALLGAIAERVEDELEPLVDEMVEAIVEVVPAFDGDAVIRLEVAASCRGNARRFLAMAARGETGFERAPVDVPPEALDVARTVVRRGIESDAIYHGYRQGQQVLWRRWMTAAEHLAPSKRELVATLDLSLAVLFRYVDEVVVRVVAEMQHERDQVLGGALARRAETIRLLLDGAPIGQDAVAQRLGIDLARHHTAAVLWSDRADLDGGALETAAVALAQAVGARPPLMLAAGVTTLWAWLTTDAPIEAPEHLPAPGATRRTAPTQPARSAPGAPAPAGPTASSRADAVTGAPSSGVRVAIGPTLPGALGFRRSHGAAQAMHRLLAAAPGGAPVTTYAELEITTLAAGDEDRAADFVRRTLGPLAEDDATANRLRETLRVFLDEAENAPRAAARLHAHRNTVLQRVARATALLGYAPGERRLAVELALELRRRLGPPRSAGGPS</sequence>
<feature type="domain" description="PucR C-terminal helix-turn-helix" evidence="3">
    <location>
        <begin position="377"/>
        <end position="432"/>
    </location>
</feature>
<dbReference type="InterPro" id="IPR042070">
    <property type="entry name" value="PucR_C-HTH_sf"/>
</dbReference>
<dbReference type="InterPro" id="IPR051448">
    <property type="entry name" value="CdaR-like_regulators"/>
</dbReference>
<name>A0ABU4VLU2_9ACTN</name>